<dbReference type="Pfam" id="PF00194">
    <property type="entry name" value="Carb_anhydrase"/>
    <property type="match status" value="1"/>
</dbReference>
<dbReference type="CDD" id="cd00326">
    <property type="entry name" value="alpha_CA"/>
    <property type="match status" value="1"/>
</dbReference>
<feature type="domain" description="Alpha-carbonic anhydrase" evidence="9">
    <location>
        <begin position="28"/>
        <end position="271"/>
    </location>
</feature>
<dbReference type="SMART" id="SM01057">
    <property type="entry name" value="Carb_anhydrase"/>
    <property type="match status" value="1"/>
</dbReference>
<dbReference type="InterPro" id="IPR036398">
    <property type="entry name" value="CA_dom_sf"/>
</dbReference>
<evidence type="ECO:0000256" key="3">
    <source>
        <dbReference type="ARBA" id="ARBA00012925"/>
    </source>
</evidence>
<protein>
    <recommendedName>
        <fullName evidence="3 8">Carbonic anhydrase</fullName>
        <ecNumber evidence="3 8">4.2.1.1</ecNumber>
    </recommendedName>
</protein>
<comment type="function">
    <text evidence="1 8">Reversible hydration of carbon dioxide.</text>
</comment>
<dbReference type="EC" id="4.2.1.1" evidence="3 8"/>
<evidence type="ECO:0000256" key="2">
    <source>
        <dbReference type="ARBA" id="ARBA00010718"/>
    </source>
</evidence>
<keyword evidence="8" id="KW-0732">Signal</keyword>
<dbReference type="InterPro" id="IPR018338">
    <property type="entry name" value="Carbonic_anhydrase_a-class_CS"/>
</dbReference>
<comment type="cofactor">
    <cofactor evidence="8">
        <name>Zn(2+)</name>
        <dbReference type="ChEBI" id="CHEBI:29105"/>
    </cofactor>
</comment>
<evidence type="ECO:0000256" key="4">
    <source>
        <dbReference type="ARBA" id="ARBA00022723"/>
    </source>
</evidence>
<name>A0A9P0FJ43_BRAAE</name>
<dbReference type="PANTHER" id="PTHR18952">
    <property type="entry name" value="CARBONIC ANHYDRASE"/>
    <property type="match status" value="1"/>
</dbReference>
<evidence type="ECO:0000256" key="1">
    <source>
        <dbReference type="ARBA" id="ARBA00002904"/>
    </source>
</evidence>
<proteinExistence type="inferred from homology"/>
<dbReference type="InterPro" id="IPR001148">
    <property type="entry name" value="CA_dom"/>
</dbReference>
<evidence type="ECO:0000313" key="11">
    <source>
        <dbReference type="Proteomes" id="UP001154078"/>
    </source>
</evidence>
<dbReference type="SUPFAM" id="SSF51069">
    <property type="entry name" value="Carbonic anhydrase"/>
    <property type="match status" value="1"/>
</dbReference>
<feature type="signal peptide" evidence="8">
    <location>
        <begin position="1"/>
        <end position="23"/>
    </location>
</feature>
<dbReference type="GO" id="GO:0004089">
    <property type="term" value="F:carbonate dehydratase activity"/>
    <property type="evidence" value="ECO:0007669"/>
    <property type="project" value="UniProtKB-UniRule"/>
</dbReference>
<dbReference type="InterPro" id="IPR023561">
    <property type="entry name" value="Carbonic_anhydrase_a-class"/>
</dbReference>
<dbReference type="Gene3D" id="3.10.200.10">
    <property type="entry name" value="Alpha carbonic anhydrase"/>
    <property type="match status" value="1"/>
</dbReference>
<evidence type="ECO:0000256" key="5">
    <source>
        <dbReference type="ARBA" id="ARBA00022833"/>
    </source>
</evidence>
<keyword evidence="6 8" id="KW-0456">Lyase</keyword>
<keyword evidence="11" id="KW-1185">Reference proteome</keyword>
<evidence type="ECO:0000256" key="7">
    <source>
        <dbReference type="ARBA" id="ARBA00048348"/>
    </source>
</evidence>
<feature type="chain" id="PRO_5040537321" description="Carbonic anhydrase" evidence="8">
    <location>
        <begin position="24"/>
        <end position="287"/>
    </location>
</feature>
<evidence type="ECO:0000256" key="6">
    <source>
        <dbReference type="ARBA" id="ARBA00023239"/>
    </source>
</evidence>
<dbReference type="EMBL" id="OV121137">
    <property type="protein sequence ID" value="CAH0559134.1"/>
    <property type="molecule type" value="Genomic_DNA"/>
</dbReference>
<evidence type="ECO:0000256" key="8">
    <source>
        <dbReference type="RuleBase" id="RU367011"/>
    </source>
</evidence>
<dbReference type="PANTHER" id="PTHR18952:SF265">
    <property type="entry name" value="CARBONIC ANHYDRASE"/>
    <property type="match status" value="1"/>
</dbReference>
<accession>A0A9P0FJ43</accession>
<gene>
    <name evidence="10" type="ORF">MELIAE_LOCUS9289</name>
</gene>
<dbReference type="OrthoDB" id="429145at2759"/>
<dbReference type="GO" id="GO:0008270">
    <property type="term" value="F:zinc ion binding"/>
    <property type="evidence" value="ECO:0007669"/>
    <property type="project" value="UniProtKB-UniRule"/>
</dbReference>
<evidence type="ECO:0000313" key="10">
    <source>
        <dbReference type="EMBL" id="CAH0559134.1"/>
    </source>
</evidence>
<keyword evidence="4 8" id="KW-0479">Metal-binding</keyword>
<reference evidence="10" key="1">
    <citation type="submission" date="2021-12" db="EMBL/GenBank/DDBJ databases">
        <authorList>
            <person name="King R."/>
        </authorList>
    </citation>
    <scope>NUCLEOTIDE SEQUENCE</scope>
</reference>
<comment type="catalytic activity">
    <reaction evidence="7 8">
        <text>hydrogencarbonate + H(+) = CO2 + H2O</text>
        <dbReference type="Rhea" id="RHEA:10748"/>
        <dbReference type="ChEBI" id="CHEBI:15377"/>
        <dbReference type="ChEBI" id="CHEBI:15378"/>
        <dbReference type="ChEBI" id="CHEBI:16526"/>
        <dbReference type="ChEBI" id="CHEBI:17544"/>
        <dbReference type="EC" id="4.2.1.1"/>
    </reaction>
</comment>
<keyword evidence="5 8" id="KW-0862">Zinc</keyword>
<comment type="similarity">
    <text evidence="2 8">Belongs to the alpha-carbonic anhydrase family.</text>
</comment>
<organism evidence="10 11">
    <name type="scientific">Brassicogethes aeneus</name>
    <name type="common">Rape pollen beetle</name>
    <name type="synonym">Meligethes aeneus</name>
    <dbReference type="NCBI Taxonomy" id="1431903"/>
    <lineage>
        <taxon>Eukaryota</taxon>
        <taxon>Metazoa</taxon>
        <taxon>Ecdysozoa</taxon>
        <taxon>Arthropoda</taxon>
        <taxon>Hexapoda</taxon>
        <taxon>Insecta</taxon>
        <taxon>Pterygota</taxon>
        <taxon>Neoptera</taxon>
        <taxon>Endopterygota</taxon>
        <taxon>Coleoptera</taxon>
        <taxon>Polyphaga</taxon>
        <taxon>Cucujiformia</taxon>
        <taxon>Nitidulidae</taxon>
        <taxon>Meligethinae</taxon>
        <taxon>Brassicogethes</taxon>
    </lineage>
</organism>
<dbReference type="Proteomes" id="UP001154078">
    <property type="component" value="Chromosome 6"/>
</dbReference>
<evidence type="ECO:0000259" key="9">
    <source>
        <dbReference type="SMART" id="SM01057"/>
    </source>
</evidence>
<dbReference type="PROSITE" id="PS00162">
    <property type="entry name" value="ALPHA_CA_1"/>
    <property type="match status" value="1"/>
</dbReference>
<dbReference type="AlphaFoldDB" id="A0A9P0FJ43"/>
<sequence length="287" mass="33290">MFQWTVFCINIIIVLLSTDVTKAQDGHWSFDDVENWPRECQTGKFQSPIDIGTGGMFKKYYPRFRSQNFYTYQSATIGNNGHTVNITFSNTITVYGGGLPAPKYQLDNIHFHWRSEHTVNHYRYPLEIHLVLYDAQYPNFQEALANKGVAVLGVLVEECSDYFNTWYNAWDVIKNQMSEIEKVGTITQLNQRILISNFLPYNTRRFVRYSGSLTTPDCNEGIIWTVFTNTICIPSHQLNALKQIRGEDGKKLDSTYRPVQPLNGRIVTLSKNIFNFDAQTNWFKFIF</sequence>